<feature type="compositionally biased region" description="Polar residues" evidence="1">
    <location>
        <begin position="114"/>
        <end position="127"/>
    </location>
</feature>
<dbReference type="OrthoDB" id="4089008at2759"/>
<gene>
    <name evidence="2" type="ORF">KLDO_g1393</name>
</gene>
<keyword evidence="3" id="KW-1185">Reference proteome</keyword>
<evidence type="ECO:0000256" key="1">
    <source>
        <dbReference type="SAM" id="MobiDB-lite"/>
    </source>
</evidence>
<organism evidence="2 3">
    <name type="scientific">Kluyveromyces dobzhanskii CBS 2104</name>
    <dbReference type="NCBI Taxonomy" id="1427455"/>
    <lineage>
        <taxon>Eukaryota</taxon>
        <taxon>Fungi</taxon>
        <taxon>Dikarya</taxon>
        <taxon>Ascomycota</taxon>
        <taxon>Saccharomycotina</taxon>
        <taxon>Saccharomycetes</taxon>
        <taxon>Saccharomycetales</taxon>
        <taxon>Saccharomycetaceae</taxon>
        <taxon>Kluyveromyces</taxon>
    </lineage>
</organism>
<evidence type="ECO:0000313" key="2">
    <source>
        <dbReference type="EMBL" id="CDO93088.1"/>
    </source>
</evidence>
<dbReference type="AlphaFoldDB" id="A0A0A8L4B5"/>
<name>A0A0A8L4B5_9SACH</name>
<dbReference type="Proteomes" id="UP000031516">
    <property type="component" value="Unassembled WGS sequence"/>
</dbReference>
<comment type="caution">
    <text evidence="2">The sequence shown here is derived from an EMBL/GenBank/DDBJ whole genome shotgun (WGS) entry which is preliminary data.</text>
</comment>
<dbReference type="Pfam" id="PF04001">
    <property type="entry name" value="Vhr1"/>
    <property type="match status" value="1"/>
</dbReference>
<sequence length="632" mass="70422">MNKVQKPTGTTHQIREQLNFRDDKKWKQFSSRRLELIDKFNLSERKASEQDENIRQIANILRTEYGYPTVASSEFEKLVTAAVQSVRRNRKRSTKTRTKRSELSSGTSDEESLISRTTSPVHSHNSIPSTLTPSTASQTTSAPSSVPASHAPLQPSHHHSIQTPLLNGNPLQISSSASFNNIVHPPAPIIQPKPIRMVYKSSTSLHQQLNNSNTFKQSYDEFMKDVIKDLTTNPINLQQQQENEQKNQTNLADLALSTNDFSLLNLALSKDKKTGSENSGSSTQQDVVQHTIPFFLKEKLMFFFQNSKTLIDLSSNLNSQENNNLLKLGQHVIFSSISFVLEKFFSNLSINSVDYIHDKLSSPDSLSEMCIRLIGSGTKRNLNQLPLEWRVKLLNFILGGVVKDFGFDPCVYPLTEIFHDSILKKYPLVCKEGTSSGTDAFKSAVIASLPLKPESANKDMNKKVVIKFGDREQRFVFHLLSNGAPTIHEILENSSSLFQINRDRISSLVILHRNEIIKDDAHLASLLNGFTNEEIVLEINDHSKLTNSSTPSLSGLQILSSVSQVAAENTGSSKSCITTLDNIISRIASPINPIKKEEASSLPPLLHPPSIPNKHGKNFANGLPQPVFQPLL</sequence>
<evidence type="ECO:0000313" key="3">
    <source>
        <dbReference type="Proteomes" id="UP000031516"/>
    </source>
</evidence>
<reference evidence="2 3" key="1">
    <citation type="submission" date="2014-03" db="EMBL/GenBank/DDBJ databases">
        <title>The genome of Kluyveromyces dobzhanskii.</title>
        <authorList>
            <person name="Nystedt B."/>
            <person name="Astrom S."/>
        </authorList>
    </citation>
    <scope>NUCLEOTIDE SEQUENCE [LARGE SCALE GENOMIC DNA]</scope>
    <source>
        <strain evidence="2 3">CBS 2104</strain>
    </source>
</reference>
<feature type="region of interest" description="Disordered" evidence="1">
    <location>
        <begin position="84"/>
        <end position="169"/>
    </location>
</feature>
<dbReference type="EMBL" id="CCBQ010000019">
    <property type="protein sequence ID" value="CDO93088.1"/>
    <property type="molecule type" value="Genomic_DNA"/>
</dbReference>
<dbReference type="InterPro" id="IPR007147">
    <property type="entry name" value="TF_Vhr"/>
</dbReference>
<feature type="compositionally biased region" description="Low complexity" evidence="1">
    <location>
        <begin position="128"/>
        <end position="152"/>
    </location>
</feature>
<accession>A0A0A8L4B5</accession>
<proteinExistence type="predicted"/>
<feature type="compositionally biased region" description="Basic residues" evidence="1">
    <location>
        <begin position="87"/>
        <end position="98"/>
    </location>
</feature>
<feature type="region of interest" description="Disordered" evidence="1">
    <location>
        <begin position="599"/>
        <end position="619"/>
    </location>
</feature>
<protein>
    <submittedName>
        <fullName evidence="2">WGS project CCBQ000000000 data, contig 00099</fullName>
    </submittedName>
</protein>